<gene>
    <name evidence="2" type="ORF">BLEM_0664</name>
</gene>
<accession>A0A261FU90</accession>
<protein>
    <submittedName>
        <fullName evidence="2">Uncharacterized protein</fullName>
    </submittedName>
</protein>
<feature type="region of interest" description="Disordered" evidence="1">
    <location>
        <begin position="1"/>
        <end position="21"/>
    </location>
</feature>
<evidence type="ECO:0000313" key="3">
    <source>
        <dbReference type="Proteomes" id="UP000216352"/>
    </source>
</evidence>
<dbReference type="EMBL" id="MWWX01000004">
    <property type="protein sequence ID" value="OZG62747.1"/>
    <property type="molecule type" value="Genomic_DNA"/>
</dbReference>
<evidence type="ECO:0000313" key="2">
    <source>
        <dbReference type="EMBL" id="OZG62747.1"/>
    </source>
</evidence>
<organism evidence="2 3">
    <name type="scientific">Bifidobacterium lemurum</name>
    <dbReference type="NCBI Taxonomy" id="1603886"/>
    <lineage>
        <taxon>Bacteria</taxon>
        <taxon>Bacillati</taxon>
        <taxon>Actinomycetota</taxon>
        <taxon>Actinomycetes</taxon>
        <taxon>Bifidobacteriales</taxon>
        <taxon>Bifidobacteriaceae</taxon>
        <taxon>Bifidobacterium</taxon>
    </lineage>
</organism>
<reference evidence="2 3" key="1">
    <citation type="journal article" date="2017" name="BMC Genomics">
        <title>Comparative genomic and phylogenomic analyses of the Bifidobacteriaceae family.</title>
        <authorList>
            <person name="Lugli G.A."/>
            <person name="Milani C."/>
            <person name="Turroni F."/>
            <person name="Duranti S."/>
            <person name="Mancabelli L."/>
            <person name="Mangifesta M."/>
            <person name="Ferrario C."/>
            <person name="Modesto M."/>
            <person name="Mattarelli P."/>
            <person name="Jiri K."/>
            <person name="van Sinderen D."/>
            <person name="Ventura M."/>
        </authorList>
    </citation>
    <scope>NUCLEOTIDE SEQUENCE [LARGE SCALE GENOMIC DNA]</scope>
    <source>
        <strain evidence="2 3">DSM 28807</strain>
    </source>
</reference>
<keyword evidence="3" id="KW-1185">Reference proteome</keyword>
<evidence type="ECO:0000256" key="1">
    <source>
        <dbReference type="SAM" id="MobiDB-lite"/>
    </source>
</evidence>
<dbReference type="AlphaFoldDB" id="A0A261FU90"/>
<dbReference type="Proteomes" id="UP000216352">
    <property type="component" value="Unassembled WGS sequence"/>
</dbReference>
<comment type="caution">
    <text evidence="2">The sequence shown here is derived from an EMBL/GenBank/DDBJ whole genome shotgun (WGS) entry which is preliminary data.</text>
</comment>
<proteinExistence type="predicted"/>
<dbReference type="STRING" id="1603886.GCA_001895165_01370"/>
<sequence length="191" mass="21548">MGCRNVWNESQRRNGRRKLPEESPYIDSGACLDNIACGHMGVPVSSVDLWRAMDCSPMPASLYRLQIGEISSRRMRKPADHTAFRDIVVDCDDDHRHIVKYVPWMEYLLSAARLPHTRLRFFLSRSAAFHCDALDKDSSPSMMILRSVHVSIGSGLRIPATIRIPIAMWGNKTKKTSCGTSFPDGPQDVFL</sequence>
<name>A0A261FU90_9BIFI</name>